<name>A0A914H4J1_GLORO</name>
<dbReference type="WBParaSite" id="Gr19_v10_g14090.t1">
    <property type="protein sequence ID" value="Gr19_v10_g14090.t1"/>
    <property type="gene ID" value="Gr19_v10_g14090"/>
</dbReference>
<evidence type="ECO:0000313" key="2">
    <source>
        <dbReference type="WBParaSite" id="Gr19_v10_g14090.t1"/>
    </source>
</evidence>
<dbReference type="Proteomes" id="UP000887572">
    <property type="component" value="Unplaced"/>
</dbReference>
<proteinExistence type="predicted"/>
<evidence type="ECO:0000313" key="1">
    <source>
        <dbReference type="Proteomes" id="UP000887572"/>
    </source>
</evidence>
<dbReference type="AlphaFoldDB" id="A0A914H4J1"/>
<protein>
    <submittedName>
        <fullName evidence="2">Uncharacterized protein</fullName>
    </submittedName>
</protein>
<accession>A0A914H4J1</accession>
<sequence length="100" mass="11335">MYSAMARAELYSAKVPKTALAFSWEELASFYAQPPETKSAGFAVKFATTLLHMPELLEQVGVVIWCMEWFMAIMTMAVTWIDSVYQHTDLLYSQACPRAD</sequence>
<organism evidence="1 2">
    <name type="scientific">Globodera rostochiensis</name>
    <name type="common">Golden nematode worm</name>
    <name type="synonym">Heterodera rostochiensis</name>
    <dbReference type="NCBI Taxonomy" id="31243"/>
    <lineage>
        <taxon>Eukaryota</taxon>
        <taxon>Metazoa</taxon>
        <taxon>Ecdysozoa</taxon>
        <taxon>Nematoda</taxon>
        <taxon>Chromadorea</taxon>
        <taxon>Rhabditida</taxon>
        <taxon>Tylenchina</taxon>
        <taxon>Tylenchomorpha</taxon>
        <taxon>Tylenchoidea</taxon>
        <taxon>Heteroderidae</taxon>
        <taxon>Heteroderinae</taxon>
        <taxon>Globodera</taxon>
    </lineage>
</organism>
<keyword evidence="1" id="KW-1185">Reference proteome</keyword>
<reference evidence="2" key="1">
    <citation type="submission" date="2022-11" db="UniProtKB">
        <authorList>
            <consortium name="WormBaseParasite"/>
        </authorList>
    </citation>
    <scope>IDENTIFICATION</scope>
</reference>